<protein>
    <submittedName>
        <fullName evidence="1">Uncharacterized protein</fullName>
    </submittedName>
</protein>
<name>A0ACB9R983_9MYRT</name>
<keyword evidence="2" id="KW-1185">Reference proteome</keyword>
<reference evidence="2" key="1">
    <citation type="journal article" date="2023" name="Front. Plant Sci.">
        <title>Chromosomal-level genome assembly of Melastoma candidum provides insights into trichome evolution.</title>
        <authorList>
            <person name="Zhong Y."/>
            <person name="Wu W."/>
            <person name="Sun C."/>
            <person name="Zou P."/>
            <person name="Liu Y."/>
            <person name="Dai S."/>
            <person name="Zhou R."/>
        </authorList>
    </citation>
    <scope>NUCLEOTIDE SEQUENCE [LARGE SCALE GENOMIC DNA]</scope>
</reference>
<sequence>MYAITTGHAEGEEVSPYVATGIDYFGLLLENGPASHGLSSDQPEDTSSTVDPLFSVDLYAACCQLLYPVLKHHKRGCLQEHAPGTDYKVK</sequence>
<evidence type="ECO:0000313" key="2">
    <source>
        <dbReference type="Proteomes" id="UP001057402"/>
    </source>
</evidence>
<gene>
    <name evidence="1" type="ORF">MLD38_013520</name>
</gene>
<evidence type="ECO:0000313" key="1">
    <source>
        <dbReference type="EMBL" id="KAI4375676.1"/>
    </source>
</evidence>
<dbReference type="Proteomes" id="UP001057402">
    <property type="component" value="Chromosome 4"/>
</dbReference>
<dbReference type="EMBL" id="CM042883">
    <property type="protein sequence ID" value="KAI4375676.1"/>
    <property type="molecule type" value="Genomic_DNA"/>
</dbReference>
<comment type="caution">
    <text evidence="1">The sequence shown here is derived from an EMBL/GenBank/DDBJ whole genome shotgun (WGS) entry which is preliminary data.</text>
</comment>
<accession>A0ACB9R983</accession>
<organism evidence="1 2">
    <name type="scientific">Melastoma candidum</name>
    <dbReference type="NCBI Taxonomy" id="119954"/>
    <lineage>
        <taxon>Eukaryota</taxon>
        <taxon>Viridiplantae</taxon>
        <taxon>Streptophyta</taxon>
        <taxon>Embryophyta</taxon>
        <taxon>Tracheophyta</taxon>
        <taxon>Spermatophyta</taxon>
        <taxon>Magnoliopsida</taxon>
        <taxon>eudicotyledons</taxon>
        <taxon>Gunneridae</taxon>
        <taxon>Pentapetalae</taxon>
        <taxon>rosids</taxon>
        <taxon>malvids</taxon>
        <taxon>Myrtales</taxon>
        <taxon>Melastomataceae</taxon>
        <taxon>Melastomatoideae</taxon>
        <taxon>Melastomateae</taxon>
        <taxon>Melastoma</taxon>
    </lineage>
</organism>
<proteinExistence type="predicted"/>